<keyword evidence="1" id="KW-0805">Transcription regulation</keyword>
<comment type="caution">
    <text evidence="5">The sequence shown here is derived from an EMBL/GenBank/DDBJ whole genome shotgun (WGS) entry which is preliminary data.</text>
</comment>
<dbReference type="GO" id="GO:0005829">
    <property type="term" value="C:cytosol"/>
    <property type="evidence" value="ECO:0007669"/>
    <property type="project" value="TreeGrafter"/>
</dbReference>
<dbReference type="EMBL" id="QAON01000002">
    <property type="protein sequence ID" value="PTQ90802.1"/>
    <property type="molecule type" value="Genomic_DNA"/>
</dbReference>
<dbReference type="PROSITE" id="PS01124">
    <property type="entry name" value="HTH_ARAC_FAMILY_2"/>
    <property type="match status" value="1"/>
</dbReference>
<evidence type="ECO:0000313" key="6">
    <source>
        <dbReference type="Proteomes" id="UP000244223"/>
    </source>
</evidence>
<dbReference type="SMART" id="SM00342">
    <property type="entry name" value="HTH_ARAC"/>
    <property type="match status" value="1"/>
</dbReference>
<dbReference type="SUPFAM" id="SSF46689">
    <property type="entry name" value="Homeodomain-like"/>
    <property type="match status" value="1"/>
</dbReference>
<reference evidence="5 6" key="1">
    <citation type="submission" date="2018-04" db="EMBL/GenBank/DDBJ databases">
        <title>Genomic Encyclopedia of Archaeal and Bacterial Type Strains, Phase II (KMG-II): from individual species to whole genera.</title>
        <authorList>
            <person name="Goeker M."/>
        </authorList>
    </citation>
    <scope>NUCLEOTIDE SEQUENCE [LARGE SCALE GENOMIC DNA]</scope>
    <source>
        <strain evidence="5 6">DSM 5822</strain>
    </source>
</reference>
<dbReference type="InterPro" id="IPR009057">
    <property type="entry name" value="Homeodomain-like_sf"/>
</dbReference>
<dbReference type="Proteomes" id="UP000244223">
    <property type="component" value="Unassembled WGS sequence"/>
</dbReference>
<dbReference type="InterPro" id="IPR032687">
    <property type="entry name" value="AraC-type_N"/>
</dbReference>
<name>A0A2T5J322_9GAMM</name>
<evidence type="ECO:0000313" key="5">
    <source>
        <dbReference type="EMBL" id="PTQ90802.1"/>
    </source>
</evidence>
<evidence type="ECO:0000256" key="2">
    <source>
        <dbReference type="ARBA" id="ARBA00023125"/>
    </source>
</evidence>
<dbReference type="PANTHER" id="PTHR47894">
    <property type="entry name" value="HTH-TYPE TRANSCRIPTIONAL REGULATOR GADX"/>
    <property type="match status" value="1"/>
</dbReference>
<proteinExistence type="predicted"/>
<dbReference type="Gene3D" id="1.10.10.60">
    <property type="entry name" value="Homeodomain-like"/>
    <property type="match status" value="1"/>
</dbReference>
<dbReference type="InterPro" id="IPR018060">
    <property type="entry name" value="HTH_AraC"/>
</dbReference>
<keyword evidence="3" id="KW-0804">Transcription</keyword>
<evidence type="ECO:0000256" key="3">
    <source>
        <dbReference type="ARBA" id="ARBA00023163"/>
    </source>
</evidence>
<keyword evidence="6" id="KW-1185">Reference proteome</keyword>
<dbReference type="GO" id="GO:0003700">
    <property type="term" value="F:DNA-binding transcription factor activity"/>
    <property type="evidence" value="ECO:0007669"/>
    <property type="project" value="InterPro"/>
</dbReference>
<dbReference type="OrthoDB" id="342399at2"/>
<dbReference type="Pfam" id="PF12625">
    <property type="entry name" value="Arabinose_bd"/>
    <property type="match status" value="1"/>
</dbReference>
<feature type="domain" description="HTH araC/xylS-type" evidence="4">
    <location>
        <begin position="230"/>
        <end position="328"/>
    </location>
</feature>
<dbReference type="GO" id="GO:0000976">
    <property type="term" value="F:transcription cis-regulatory region binding"/>
    <property type="evidence" value="ECO:0007669"/>
    <property type="project" value="TreeGrafter"/>
</dbReference>
<evidence type="ECO:0000256" key="1">
    <source>
        <dbReference type="ARBA" id="ARBA00023015"/>
    </source>
</evidence>
<dbReference type="Pfam" id="PF12833">
    <property type="entry name" value="HTH_18"/>
    <property type="match status" value="1"/>
</dbReference>
<dbReference type="AlphaFoldDB" id="A0A2T5J322"/>
<dbReference type="PANTHER" id="PTHR47894:SF1">
    <property type="entry name" value="HTH-TYPE TRANSCRIPTIONAL REGULATOR VQSM"/>
    <property type="match status" value="1"/>
</dbReference>
<gene>
    <name evidence="5" type="ORF">C8N29_102202</name>
</gene>
<accession>A0A2T5J322</accession>
<sequence length="331" mass="37944">MSERTDAAILLRFIYQAMRNAGLPAEKVLMGAGVGLNRLDMNQRTPSAAQVAFWHSAEEVSKDPHIGLHLGEHLPLYRGQVLEYLFLSSSTFGEGLKRVLAYQRLISDMLQAQLIIQDDECYLANMLNDATFRHTAECILVAVLRFFRFVSEGQFQPLMVYFTHIEGANAEEYERVYGCPVVLGADEIRLYFKPEVLNTRIWQAEPELLRFHEQLAHEKLQELARFDLVAEVRRAIGESLESGNTSLETVAKRLSVAPRRLRSQLTEAGTSFNQVLADYRCRLAKRLLAQTSESIEQIVYLTGFSEPSTFYRAFKRWTNLTPIEYRRKKQS</sequence>
<protein>
    <submittedName>
        <fullName evidence="5">AraC family transcriptional regulator</fullName>
    </submittedName>
</protein>
<keyword evidence="2" id="KW-0238">DNA-binding</keyword>
<organism evidence="5 6">
    <name type="scientific">Agitococcus lubricus</name>
    <dbReference type="NCBI Taxonomy" id="1077255"/>
    <lineage>
        <taxon>Bacteria</taxon>
        <taxon>Pseudomonadati</taxon>
        <taxon>Pseudomonadota</taxon>
        <taxon>Gammaproteobacteria</taxon>
        <taxon>Moraxellales</taxon>
        <taxon>Moraxellaceae</taxon>
        <taxon>Agitococcus</taxon>
    </lineage>
</organism>
<dbReference type="RefSeq" id="WP_107864643.1">
    <property type="nucleotide sequence ID" value="NZ_QAON01000002.1"/>
</dbReference>
<evidence type="ECO:0000259" key="4">
    <source>
        <dbReference type="PROSITE" id="PS01124"/>
    </source>
</evidence>